<gene>
    <name evidence="3" type="ORF">S01H4_29813</name>
</gene>
<sequence>MNLHWGYEYVHYPHPGQIKLAHNLIDAGADLIFGHHPHVIQGYEEYDGKYIFYSLGNFQFGIRDNKYTNVDIGMAVKFCLDGSKPIIFPVQINKSNCPILLGSHEKEAVLNKLHLYSLRIKTGLYYSLFWYIAASKNFLISNYKSWFYRIQKNWYYIIKRYYGRIS</sequence>
<reference evidence="3" key="1">
    <citation type="journal article" date="2014" name="Front. Microbiol.">
        <title>High frequency of phylogenetically diverse reductive dehalogenase-homologous genes in deep subseafloor sedimentary metagenomes.</title>
        <authorList>
            <person name="Kawai M."/>
            <person name="Futagami T."/>
            <person name="Toyoda A."/>
            <person name="Takaki Y."/>
            <person name="Nishi S."/>
            <person name="Hori S."/>
            <person name="Arai W."/>
            <person name="Tsubouchi T."/>
            <person name="Morono Y."/>
            <person name="Uchiyama I."/>
            <person name="Ito T."/>
            <person name="Fujiyama A."/>
            <person name="Inagaki F."/>
            <person name="Takami H."/>
        </authorList>
    </citation>
    <scope>NUCLEOTIDE SEQUENCE</scope>
    <source>
        <strain evidence="3">Expedition CK06-06</strain>
    </source>
</reference>
<feature type="domain" description="Capsule synthesis protein CapA" evidence="2">
    <location>
        <begin position="2"/>
        <end position="60"/>
    </location>
</feature>
<evidence type="ECO:0000259" key="2">
    <source>
        <dbReference type="Pfam" id="PF09587"/>
    </source>
</evidence>
<comment type="caution">
    <text evidence="3">The sequence shown here is derived from an EMBL/GenBank/DDBJ whole genome shotgun (WGS) entry which is preliminary data.</text>
</comment>
<protein>
    <recommendedName>
        <fullName evidence="2">Capsule synthesis protein CapA domain-containing protein</fullName>
    </recommendedName>
</protein>
<dbReference type="InterPro" id="IPR052169">
    <property type="entry name" value="CW_Biosynth-Accessory"/>
</dbReference>
<name>X1AKU9_9ZZZZ</name>
<proteinExistence type="inferred from homology"/>
<evidence type="ECO:0000313" key="3">
    <source>
        <dbReference type="EMBL" id="GAG83200.1"/>
    </source>
</evidence>
<dbReference type="InterPro" id="IPR029052">
    <property type="entry name" value="Metallo-depent_PP-like"/>
</dbReference>
<dbReference type="EMBL" id="BART01015339">
    <property type="protein sequence ID" value="GAG83200.1"/>
    <property type="molecule type" value="Genomic_DNA"/>
</dbReference>
<organism evidence="3">
    <name type="scientific">marine sediment metagenome</name>
    <dbReference type="NCBI Taxonomy" id="412755"/>
    <lineage>
        <taxon>unclassified sequences</taxon>
        <taxon>metagenomes</taxon>
        <taxon>ecological metagenomes</taxon>
    </lineage>
</organism>
<dbReference type="SUPFAM" id="SSF56300">
    <property type="entry name" value="Metallo-dependent phosphatases"/>
    <property type="match status" value="1"/>
</dbReference>
<dbReference type="InterPro" id="IPR019079">
    <property type="entry name" value="Capsule_synth_CapA"/>
</dbReference>
<dbReference type="AlphaFoldDB" id="X1AKU9"/>
<dbReference type="PANTHER" id="PTHR33393">
    <property type="entry name" value="POLYGLUTAMINE SYNTHESIS ACCESSORY PROTEIN RV0574C-RELATED"/>
    <property type="match status" value="1"/>
</dbReference>
<evidence type="ECO:0000256" key="1">
    <source>
        <dbReference type="ARBA" id="ARBA00005662"/>
    </source>
</evidence>
<comment type="similarity">
    <text evidence="1">Belongs to the CapA family.</text>
</comment>
<accession>X1AKU9</accession>
<dbReference type="Gene3D" id="3.60.21.10">
    <property type="match status" value="1"/>
</dbReference>
<dbReference type="PANTHER" id="PTHR33393:SF13">
    <property type="entry name" value="PGA BIOSYNTHESIS PROTEIN CAPA"/>
    <property type="match status" value="1"/>
</dbReference>
<dbReference type="Pfam" id="PF09587">
    <property type="entry name" value="PGA_cap"/>
    <property type="match status" value="1"/>
</dbReference>